<dbReference type="EMBL" id="CAJVPZ010039205">
    <property type="protein sequence ID" value="CAG8756992.1"/>
    <property type="molecule type" value="Genomic_DNA"/>
</dbReference>
<sequence length="112" mass="13381">MSTIKEQKNKQIQVKNNDINKILNKKENDILNEKANEKEKRNEEGIKILKNKDDAERKCIDEEITEKQKVLKIKFDEMIHKEILNDIKGRLRLLHLEIIRLLEILEKIDPLL</sequence>
<comment type="caution">
    <text evidence="2">The sequence shown here is derived from an EMBL/GenBank/DDBJ whole genome shotgun (WGS) entry which is preliminary data.</text>
</comment>
<name>A0A9N9IY96_9GLOM</name>
<keyword evidence="1" id="KW-0175">Coiled coil</keyword>
<protein>
    <submittedName>
        <fullName evidence="2">257_t:CDS:1</fullName>
    </submittedName>
</protein>
<organism evidence="2 3">
    <name type="scientific">Racocetra fulgida</name>
    <dbReference type="NCBI Taxonomy" id="60492"/>
    <lineage>
        <taxon>Eukaryota</taxon>
        <taxon>Fungi</taxon>
        <taxon>Fungi incertae sedis</taxon>
        <taxon>Mucoromycota</taxon>
        <taxon>Glomeromycotina</taxon>
        <taxon>Glomeromycetes</taxon>
        <taxon>Diversisporales</taxon>
        <taxon>Gigasporaceae</taxon>
        <taxon>Racocetra</taxon>
    </lineage>
</organism>
<feature type="coiled-coil region" evidence="1">
    <location>
        <begin position="5"/>
        <end position="52"/>
    </location>
</feature>
<proteinExistence type="predicted"/>
<feature type="non-terminal residue" evidence="2">
    <location>
        <position position="112"/>
    </location>
</feature>
<keyword evidence="3" id="KW-1185">Reference proteome</keyword>
<dbReference type="OrthoDB" id="10564382at2759"/>
<accession>A0A9N9IY96</accession>
<evidence type="ECO:0000313" key="3">
    <source>
        <dbReference type="Proteomes" id="UP000789396"/>
    </source>
</evidence>
<evidence type="ECO:0000256" key="1">
    <source>
        <dbReference type="SAM" id="Coils"/>
    </source>
</evidence>
<gene>
    <name evidence="2" type="ORF">RFULGI_LOCUS14022</name>
</gene>
<evidence type="ECO:0000313" key="2">
    <source>
        <dbReference type="EMBL" id="CAG8756992.1"/>
    </source>
</evidence>
<dbReference type="AlphaFoldDB" id="A0A9N9IY96"/>
<dbReference type="Proteomes" id="UP000789396">
    <property type="component" value="Unassembled WGS sequence"/>
</dbReference>
<reference evidence="2" key="1">
    <citation type="submission" date="2021-06" db="EMBL/GenBank/DDBJ databases">
        <authorList>
            <person name="Kallberg Y."/>
            <person name="Tangrot J."/>
            <person name="Rosling A."/>
        </authorList>
    </citation>
    <scope>NUCLEOTIDE SEQUENCE</scope>
    <source>
        <strain evidence="2">IN212</strain>
    </source>
</reference>